<gene>
    <name evidence="1" type="ORF">L1987_51430</name>
</gene>
<evidence type="ECO:0000313" key="1">
    <source>
        <dbReference type="EMBL" id="KAI3761025.1"/>
    </source>
</evidence>
<evidence type="ECO:0000313" key="2">
    <source>
        <dbReference type="Proteomes" id="UP001056120"/>
    </source>
</evidence>
<protein>
    <submittedName>
        <fullName evidence="1">Uncharacterized protein</fullName>
    </submittedName>
</protein>
<proteinExistence type="predicted"/>
<reference evidence="1 2" key="2">
    <citation type="journal article" date="2022" name="Mol. Ecol. Resour.">
        <title>The genomes of chicory, endive, great burdock and yacon provide insights into Asteraceae paleo-polyploidization history and plant inulin production.</title>
        <authorList>
            <person name="Fan W."/>
            <person name="Wang S."/>
            <person name="Wang H."/>
            <person name="Wang A."/>
            <person name="Jiang F."/>
            <person name="Liu H."/>
            <person name="Zhao H."/>
            <person name="Xu D."/>
            <person name="Zhang Y."/>
        </authorList>
    </citation>
    <scope>NUCLEOTIDE SEQUENCE [LARGE SCALE GENOMIC DNA]</scope>
    <source>
        <strain evidence="2">cv. Yunnan</strain>
        <tissue evidence="1">Leaves</tissue>
    </source>
</reference>
<reference evidence="2" key="1">
    <citation type="journal article" date="2022" name="Mol. Ecol. Resour.">
        <title>The genomes of chicory, endive, great burdock and yacon provide insights into Asteraceae palaeo-polyploidization history and plant inulin production.</title>
        <authorList>
            <person name="Fan W."/>
            <person name="Wang S."/>
            <person name="Wang H."/>
            <person name="Wang A."/>
            <person name="Jiang F."/>
            <person name="Liu H."/>
            <person name="Zhao H."/>
            <person name="Xu D."/>
            <person name="Zhang Y."/>
        </authorList>
    </citation>
    <scope>NUCLEOTIDE SEQUENCE [LARGE SCALE GENOMIC DNA]</scope>
    <source>
        <strain evidence="2">cv. Yunnan</strain>
    </source>
</reference>
<name>A0ACB9EQE2_9ASTR</name>
<dbReference type="Proteomes" id="UP001056120">
    <property type="component" value="Linkage Group LG17"/>
</dbReference>
<sequence length="121" mass="13611">MEPTPPHIQTHAPYQLRHNFKLSIMETSLRLFTVVFMVLLLSAGHLQQTEAQSRCDSVEISWCLQSFVTNIPPSRECCRKLKGQEACLCRETEDPTFGGYLKLPGAKRVAAACGVRFPKCD</sequence>
<dbReference type="EMBL" id="CM042034">
    <property type="protein sequence ID" value="KAI3761025.1"/>
    <property type="molecule type" value="Genomic_DNA"/>
</dbReference>
<accession>A0ACB9EQE2</accession>
<keyword evidence="2" id="KW-1185">Reference proteome</keyword>
<comment type="caution">
    <text evidence="1">The sequence shown here is derived from an EMBL/GenBank/DDBJ whole genome shotgun (WGS) entry which is preliminary data.</text>
</comment>
<organism evidence="1 2">
    <name type="scientific">Smallanthus sonchifolius</name>
    <dbReference type="NCBI Taxonomy" id="185202"/>
    <lineage>
        <taxon>Eukaryota</taxon>
        <taxon>Viridiplantae</taxon>
        <taxon>Streptophyta</taxon>
        <taxon>Embryophyta</taxon>
        <taxon>Tracheophyta</taxon>
        <taxon>Spermatophyta</taxon>
        <taxon>Magnoliopsida</taxon>
        <taxon>eudicotyledons</taxon>
        <taxon>Gunneridae</taxon>
        <taxon>Pentapetalae</taxon>
        <taxon>asterids</taxon>
        <taxon>campanulids</taxon>
        <taxon>Asterales</taxon>
        <taxon>Asteraceae</taxon>
        <taxon>Asteroideae</taxon>
        <taxon>Heliantheae alliance</taxon>
        <taxon>Millerieae</taxon>
        <taxon>Smallanthus</taxon>
    </lineage>
</organism>